<evidence type="ECO:0008006" key="4">
    <source>
        <dbReference type="Google" id="ProtNLM"/>
    </source>
</evidence>
<protein>
    <recommendedName>
        <fullName evidence="4">Transferrin-binding protein B C-lobe/N-lobe beta barrel domain-containing protein</fullName>
    </recommendedName>
</protein>
<sequence length="313" mass="32402">MDGNNVIRKIGLLLGVAACGALVTSCGGDDDDPTPTPTGSSTPTPSPTSSELSLTADFTASSGNANYIYAFFTPDTGGTEVFNGGSRINGNGVIEFVASPDSASFIFPDLSEAAVFGAAEFVSVSATQRFYQMGTAALTMFLPDEEVMRVTYDLDDQPFTRNSVEGTLRSRRSAIFFSPVTTTTDIASTLTYSGDIDVAGGDPGVTAADTVSAPQTTFTVTPGTDDTISGTIAIFETVASTQTQIASFEISAKVGAGGTFDGAISDTTYALTGNYVGALAGDDREEVFIIFSAIDSDPDDDDDRVFVGSYIGN</sequence>
<accession>A0A0H4VZW6</accession>
<evidence type="ECO:0000256" key="1">
    <source>
        <dbReference type="SAM" id="MobiDB-lite"/>
    </source>
</evidence>
<dbReference type="EMBL" id="CP011310">
    <property type="protein sequence ID" value="AKQ42723.2"/>
    <property type="molecule type" value="Genomic_DNA"/>
</dbReference>
<name>A0A0H4VZW6_9SPHN</name>
<reference evidence="3" key="2">
    <citation type="submission" date="2015-04" db="EMBL/GenBank/DDBJ databases">
        <title>The complete genome sequence of Erythrobacter sp. s21-N3.</title>
        <authorList>
            <person name="Zhuang L."/>
            <person name="Liu Y."/>
            <person name="Shao Z."/>
        </authorList>
    </citation>
    <scope>NUCLEOTIDE SEQUENCE [LARGE SCALE GENOMIC DNA]</scope>
    <source>
        <strain evidence="3">s21-N3</strain>
    </source>
</reference>
<reference evidence="2 3" key="1">
    <citation type="journal article" date="2015" name="Int. J. Syst. Evol. Microbiol.">
        <title>Erythrobacter atlanticus sp. nov., a bacterium from ocean sediment able to degrade polycyclic aromatic hydrocarbons.</title>
        <authorList>
            <person name="Zhuang L."/>
            <person name="Liu Y."/>
            <person name="Wang L."/>
            <person name="Wang W."/>
            <person name="Shao Z."/>
        </authorList>
    </citation>
    <scope>NUCLEOTIDE SEQUENCE [LARGE SCALE GENOMIC DNA]</scope>
    <source>
        <strain evidence="3">s21-N3</strain>
    </source>
</reference>
<organism evidence="2 3">
    <name type="scientific">Aurantiacibacter atlanticus</name>
    <dbReference type="NCBI Taxonomy" id="1648404"/>
    <lineage>
        <taxon>Bacteria</taxon>
        <taxon>Pseudomonadati</taxon>
        <taxon>Pseudomonadota</taxon>
        <taxon>Alphaproteobacteria</taxon>
        <taxon>Sphingomonadales</taxon>
        <taxon>Erythrobacteraceae</taxon>
        <taxon>Aurantiacibacter</taxon>
    </lineage>
</organism>
<evidence type="ECO:0000313" key="2">
    <source>
        <dbReference type="EMBL" id="AKQ42723.2"/>
    </source>
</evidence>
<feature type="compositionally biased region" description="Low complexity" evidence="1">
    <location>
        <begin position="37"/>
        <end position="50"/>
    </location>
</feature>
<dbReference type="Proteomes" id="UP000059113">
    <property type="component" value="Chromosome"/>
</dbReference>
<feature type="region of interest" description="Disordered" evidence="1">
    <location>
        <begin position="28"/>
        <end position="52"/>
    </location>
</feature>
<keyword evidence="3" id="KW-1185">Reference proteome</keyword>
<dbReference type="AlphaFoldDB" id="A0A0H4VZW6"/>
<evidence type="ECO:0000313" key="3">
    <source>
        <dbReference type="Proteomes" id="UP000059113"/>
    </source>
</evidence>
<gene>
    <name evidence="2" type="ORF">CP97_12780</name>
</gene>
<proteinExistence type="predicted"/>
<dbReference type="KEGG" id="ery:CP97_12780"/>